<organism evidence="2 3">
    <name type="scientific">Hujiaoplasma nucleasis</name>
    <dbReference type="NCBI Taxonomy" id="2725268"/>
    <lineage>
        <taxon>Bacteria</taxon>
        <taxon>Bacillati</taxon>
        <taxon>Mycoplasmatota</taxon>
        <taxon>Mollicutes</taxon>
        <taxon>Candidatus Izemoplasmatales</taxon>
        <taxon>Hujiaoplasmataceae</taxon>
        <taxon>Hujiaoplasma</taxon>
    </lineage>
</organism>
<dbReference type="PROSITE" id="PS51257">
    <property type="entry name" value="PROKAR_LIPOPROTEIN"/>
    <property type="match status" value="1"/>
</dbReference>
<gene>
    <name evidence="2" type="ORF">HF295_04945</name>
</gene>
<feature type="signal peptide" evidence="1">
    <location>
        <begin position="1"/>
        <end position="22"/>
    </location>
</feature>
<dbReference type="KEGG" id="tbk:HF295_04945"/>
<dbReference type="EMBL" id="CP051151">
    <property type="protein sequence ID" value="QLY40243.1"/>
    <property type="molecule type" value="Genomic_DNA"/>
</dbReference>
<dbReference type="RefSeq" id="WP_312031069.1">
    <property type="nucleotide sequence ID" value="NZ_CP051151.1"/>
</dbReference>
<dbReference type="AlphaFoldDB" id="A0A7L6N252"/>
<proteinExistence type="predicted"/>
<evidence type="ECO:0000256" key="1">
    <source>
        <dbReference type="SAM" id="SignalP"/>
    </source>
</evidence>
<name>A0A7L6N252_9MOLU</name>
<accession>A0A7L6N252</accession>
<keyword evidence="1" id="KW-0732">Signal</keyword>
<dbReference type="Proteomes" id="UP000512167">
    <property type="component" value="Chromosome"/>
</dbReference>
<sequence length="166" mass="17731">MAYVLKKNIFYLLLLTMLSSLIMGCTDDGTEKSLINNPAIEDVRNAISSIDHISLIEIVTEENDPNGNLGKDGSYTGALFFLYDLVEGNTETSALEAGTDGGGSIEVYANAEDAKKRNDYLSAFDGTIFASGSHVALGTLVIRTSNELTASQQDTLEAAIINALNN</sequence>
<evidence type="ECO:0000313" key="2">
    <source>
        <dbReference type="EMBL" id="QLY40243.1"/>
    </source>
</evidence>
<protein>
    <submittedName>
        <fullName evidence="2">Uncharacterized protein</fullName>
    </submittedName>
</protein>
<reference evidence="2 3" key="1">
    <citation type="submission" date="2020-04" db="EMBL/GenBank/DDBJ databases">
        <authorList>
            <person name="Zheng R.K."/>
            <person name="Sun C.M."/>
        </authorList>
    </citation>
    <scope>NUCLEOTIDE SEQUENCE [LARGE SCALE GENOMIC DNA]</scope>
    <source>
        <strain evidence="3">zrk29</strain>
    </source>
</reference>
<keyword evidence="3" id="KW-1185">Reference proteome</keyword>
<evidence type="ECO:0000313" key="3">
    <source>
        <dbReference type="Proteomes" id="UP000512167"/>
    </source>
</evidence>
<feature type="chain" id="PRO_5029768689" evidence="1">
    <location>
        <begin position="23"/>
        <end position="166"/>
    </location>
</feature>